<evidence type="ECO:0000313" key="2">
    <source>
        <dbReference type="EMBL" id="AIV03876.1"/>
    </source>
</evidence>
<dbReference type="Proteomes" id="UP000030066">
    <property type="component" value="Chromosome"/>
</dbReference>
<keyword evidence="1" id="KW-0812">Transmembrane</keyword>
<sequence length="71" mass="8175">MDTNKQLDEKIVEKNEEVNCIDQISVLYNEGINSTDKIAQSRRFNFFVIVFSLFASTCIGVILCYLLYVFA</sequence>
<proteinExistence type="predicted"/>
<accession>A0A097STF3</accession>
<dbReference type="STRING" id="1318617.MGM1_5160"/>
<name>A0A097STF3_9BACT</name>
<evidence type="ECO:0000256" key="1">
    <source>
        <dbReference type="SAM" id="Phobius"/>
    </source>
</evidence>
<organism evidence="2 3">
    <name type="scientific">Candidatus Malacoplasma girerdii</name>
    <dbReference type="NCBI Taxonomy" id="1318617"/>
    <lineage>
        <taxon>Bacteria</taxon>
        <taxon>Bacillati</taxon>
        <taxon>Mycoplasmatota</taxon>
        <taxon>Mycoplasmoidales</taxon>
        <taxon>Mycoplasmoidaceae</taxon>
        <taxon>Malacoplasma</taxon>
    </lineage>
</organism>
<reference evidence="2 3" key="1">
    <citation type="journal article" date="2014" name="PLoS ONE">
        <title>An emerging Mycoplasma associated with trichomoniasis, vaginal infection and disease.</title>
        <authorList>
            <consortium name="Vaginal Microbiome Consortium"/>
            <person name="Fettweis J.M."/>
            <person name="Serrano M.G."/>
            <person name="Huang B."/>
            <person name="Brooks J.P."/>
            <person name="Glascock A.L."/>
            <person name="Sheth N.U."/>
            <person name="Strauss J.F.III."/>
            <person name="Jefferson K.K."/>
            <person name="Buck G.A."/>
        </authorList>
    </citation>
    <scope>NUCLEOTIDE SEQUENCE [LARGE SCALE GENOMIC DNA]</scope>
    <source>
        <strain evidence="2 3">VCU_M1</strain>
    </source>
</reference>
<feature type="transmembrane region" description="Helical" evidence="1">
    <location>
        <begin position="44"/>
        <end position="68"/>
    </location>
</feature>
<dbReference type="EMBL" id="CP007711">
    <property type="protein sequence ID" value="AIV03876.1"/>
    <property type="molecule type" value="Genomic_DNA"/>
</dbReference>
<dbReference type="HOGENOM" id="CLU_2732533_0_0_14"/>
<keyword evidence="1" id="KW-1133">Transmembrane helix</keyword>
<keyword evidence="1" id="KW-0472">Membrane</keyword>
<dbReference type="KEGG" id="mgj:MGM1_5160"/>
<dbReference type="AlphaFoldDB" id="A0A097STF3"/>
<evidence type="ECO:0000313" key="3">
    <source>
        <dbReference type="Proteomes" id="UP000030066"/>
    </source>
</evidence>
<keyword evidence="3" id="KW-1185">Reference proteome</keyword>
<protein>
    <submittedName>
        <fullName evidence="2">Uncharacterized protein</fullName>
    </submittedName>
</protein>
<gene>
    <name evidence="2" type="ORF">MGM1_5160</name>
</gene>